<dbReference type="RefSeq" id="WP_104751902.1">
    <property type="nucleotide sequence ID" value="NZ_FZMF01000012.1"/>
</dbReference>
<dbReference type="EMBL" id="JBHRZO010000042">
    <property type="protein sequence ID" value="MFC3848150.1"/>
    <property type="molecule type" value="Genomic_DNA"/>
</dbReference>
<proteinExistence type="predicted"/>
<accession>A0ABV7ZIX0</accession>
<evidence type="ECO:0008006" key="3">
    <source>
        <dbReference type="Google" id="ProtNLM"/>
    </source>
</evidence>
<gene>
    <name evidence="1" type="ORF">ACFOPX_06390</name>
</gene>
<name>A0ABV7ZIX0_9HELI</name>
<evidence type="ECO:0000313" key="2">
    <source>
        <dbReference type="Proteomes" id="UP001595783"/>
    </source>
</evidence>
<sequence>MGLSRLGRLIGIILLLANLAWGVECGNDDVDLKDQLESFVERIIAQRKTDIDSSSQTKTAYVFTENKAHVGSTLYCGLIARFFGASMEGSKSVVSLRAMCFNLYKKSKEDSGGFKGFCLALNPKSIQSQIIMEFEQNTFNLHINESYLECGHKRFNHEILIFKPIQDRLRSGYVLQEYSRESDAGLDPFYRQQRDGKTILMDEMDFDVLQDLQQHCYEKKYCKEGGD</sequence>
<protein>
    <recommendedName>
        <fullName evidence="3">Periplasmic protein</fullName>
    </recommendedName>
</protein>
<reference evidence="2" key="1">
    <citation type="journal article" date="2019" name="Int. J. Syst. Evol. Microbiol.">
        <title>The Global Catalogue of Microorganisms (GCM) 10K type strain sequencing project: providing services to taxonomists for standard genome sequencing and annotation.</title>
        <authorList>
            <consortium name="The Broad Institute Genomics Platform"/>
            <consortium name="The Broad Institute Genome Sequencing Center for Infectious Disease"/>
            <person name="Wu L."/>
            <person name="Ma J."/>
        </authorList>
    </citation>
    <scope>NUCLEOTIDE SEQUENCE [LARGE SCALE GENOMIC DNA]</scope>
    <source>
        <strain evidence="2">CCUG 53816</strain>
    </source>
</reference>
<evidence type="ECO:0000313" key="1">
    <source>
        <dbReference type="EMBL" id="MFC3848150.1"/>
    </source>
</evidence>
<comment type="caution">
    <text evidence="1">The sequence shown here is derived from an EMBL/GenBank/DDBJ whole genome shotgun (WGS) entry which is preliminary data.</text>
</comment>
<keyword evidence="2" id="KW-1185">Reference proteome</keyword>
<organism evidence="1 2">
    <name type="scientific">Helicobacter baculiformis</name>
    <dbReference type="NCBI Taxonomy" id="427351"/>
    <lineage>
        <taxon>Bacteria</taxon>
        <taxon>Pseudomonadati</taxon>
        <taxon>Campylobacterota</taxon>
        <taxon>Epsilonproteobacteria</taxon>
        <taxon>Campylobacterales</taxon>
        <taxon>Helicobacteraceae</taxon>
        <taxon>Helicobacter</taxon>
    </lineage>
</organism>
<dbReference type="Proteomes" id="UP001595783">
    <property type="component" value="Unassembled WGS sequence"/>
</dbReference>